<reference evidence="1 2" key="1">
    <citation type="submission" date="2016-10" db="EMBL/GenBank/DDBJ databases">
        <authorList>
            <person name="de Groot N.N."/>
        </authorList>
    </citation>
    <scope>NUCLEOTIDE SEQUENCE [LARGE SCALE GENOMIC DNA]</scope>
    <source>
        <strain evidence="1 2">M79</strain>
    </source>
</reference>
<dbReference type="GO" id="GO:0016791">
    <property type="term" value="F:phosphatase activity"/>
    <property type="evidence" value="ECO:0007669"/>
    <property type="project" value="TreeGrafter"/>
</dbReference>
<evidence type="ECO:0008006" key="3">
    <source>
        <dbReference type="Google" id="ProtNLM"/>
    </source>
</evidence>
<dbReference type="SUPFAM" id="SSF56784">
    <property type="entry name" value="HAD-like"/>
    <property type="match status" value="1"/>
</dbReference>
<dbReference type="PROSITE" id="PS01229">
    <property type="entry name" value="COF_2"/>
    <property type="match status" value="1"/>
</dbReference>
<name>A0A1I4FCD0_9LACT</name>
<dbReference type="Gene3D" id="1.10.3420.10">
    <property type="entry name" value="putative ntp pyrophosphohydrolase like domain"/>
    <property type="match status" value="1"/>
</dbReference>
<dbReference type="Pfam" id="PF01503">
    <property type="entry name" value="PRA-PH"/>
    <property type="match status" value="1"/>
</dbReference>
<dbReference type="GO" id="GO:0000287">
    <property type="term" value="F:magnesium ion binding"/>
    <property type="evidence" value="ECO:0007669"/>
    <property type="project" value="TreeGrafter"/>
</dbReference>
<dbReference type="InterPro" id="IPR023292">
    <property type="entry name" value="NTP_PyroPHydrolase-like_dom_sf"/>
</dbReference>
<dbReference type="Gene3D" id="3.30.1240.10">
    <property type="match status" value="1"/>
</dbReference>
<dbReference type="Gene3D" id="3.40.50.1000">
    <property type="entry name" value="HAD superfamily/HAD-like"/>
    <property type="match status" value="1"/>
</dbReference>
<evidence type="ECO:0000313" key="1">
    <source>
        <dbReference type="EMBL" id="SFL14051.1"/>
    </source>
</evidence>
<dbReference type="PANTHER" id="PTHR10000:SF25">
    <property type="entry name" value="PHOSPHATASE YKRA-RELATED"/>
    <property type="match status" value="1"/>
</dbReference>
<dbReference type="OrthoDB" id="9810101at2"/>
<dbReference type="GO" id="GO:0005829">
    <property type="term" value="C:cytosol"/>
    <property type="evidence" value="ECO:0007669"/>
    <property type="project" value="TreeGrafter"/>
</dbReference>
<organism evidence="1 2">
    <name type="scientific">Lactococcus garvieae</name>
    <dbReference type="NCBI Taxonomy" id="1363"/>
    <lineage>
        <taxon>Bacteria</taxon>
        <taxon>Bacillati</taxon>
        <taxon>Bacillota</taxon>
        <taxon>Bacilli</taxon>
        <taxon>Lactobacillales</taxon>
        <taxon>Streptococcaceae</taxon>
        <taxon>Lactococcus</taxon>
    </lineage>
</organism>
<dbReference type="InterPro" id="IPR036412">
    <property type="entry name" value="HAD-like_sf"/>
</dbReference>
<dbReference type="Proteomes" id="UP000181969">
    <property type="component" value="Unassembled WGS sequence"/>
</dbReference>
<dbReference type="InterPro" id="IPR023214">
    <property type="entry name" value="HAD_sf"/>
</dbReference>
<dbReference type="PANTHER" id="PTHR10000">
    <property type="entry name" value="PHOSPHOSERINE PHOSPHATASE"/>
    <property type="match status" value="1"/>
</dbReference>
<dbReference type="InterPro" id="IPR006379">
    <property type="entry name" value="HAD-SF_hydro_IIB"/>
</dbReference>
<dbReference type="SFLD" id="SFLDG01140">
    <property type="entry name" value="C2.B:_Phosphomannomutase_and_P"/>
    <property type="match status" value="1"/>
</dbReference>
<accession>A0A1I4FCD0</accession>
<dbReference type="SFLD" id="SFLDS00003">
    <property type="entry name" value="Haloacid_Dehalogenase"/>
    <property type="match status" value="1"/>
</dbReference>
<dbReference type="NCBIfam" id="TIGR01484">
    <property type="entry name" value="HAD-SF-IIB"/>
    <property type="match status" value="1"/>
</dbReference>
<dbReference type="Pfam" id="PF08282">
    <property type="entry name" value="Hydrolase_3"/>
    <property type="match status" value="1"/>
</dbReference>
<protein>
    <recommendedName>
        <fullName evidence="3">Cof-type HAD-IIB family hydrolase</fullName>
    </recommendedName>
</protein>
<dbReference type="EMBL" id="FOTJ01000001">
    <property type="protein sequence ID" value="SFL14051.1"/>
    <property type="molecule type" value="Genomic_DNA"/>
</dbReference>
<dbReference type="InterPro" id="IPR021130">
    <property type="entry name" value="PRib-ATP_PPHydrolase-like"/>
</dbReference>
<proteinExistence type="predicted"/>
<dbReference type="AlphaFoldDB" id="A0A1I4FCD0"/>
<gene>
    <name evidence="1" type="ORF">SAMN05216438_101488</name>
</gene>
<evidence type="ECO:0000313" key="2">
    <source>
        <dbReference type="Proteomes" id="UP000181969"/>
    </source>
</evidence>
<sequence>MEMDIKAVFFDLDGTLFTGTRSVAPSTRVAIDELKRKDILVGIATGRGPAFALPLMEELHLDFAVTYNGQYIFTPKAVLHAEEIDKRTLRKIVRFAKDNHRDISLGAAHGVNGSKLLKFGETRMAGIISGILPSGTSDIARNSFKHVVRRVVPQSNFLNILREPIYQVMMVATQAETKMLEKEFPNLMITRSNPYSVDMIPCDSGKLRGIKMIGERYGFNEHQVMAFGDSENDLEMLTHVEYGIAMGNASDLVKEKATHVTTSNNHDGIAKALAHYGLIDFSSSNNFISRDQNFNKVKEFHKMMDGRSQEIPRAFPPMEAGYRAGFKVEEIVEFLYASANGDRDKFDELAANLHADVDKAVLKVKRKAKDEAPLIGEVDALIDLLYFTYGSLVLAGVDPYDIFNFVHAANMGKIFPDGQPHFDPETHKILKPDDWEEKYAPEGKIERELERQKRIALRKARVREEDKKKK</sequence>